<evidence type="ECO:0000256" key="3">
    <source>
        <dbReference type="ARBA" id="ARBA00023125"/>
    </source>
</evidence>
<keyword evidence="2" id="KW-0229">DNA integration</keyword>
<feature type="domain" description="Core-binding (CB)" evidence="7">
    <location>
        <begin position="61"/>
        <end position="142"/>
    </location>
</feature>
<dbReference type="Gene3D" id="1.10.150.130">
    <property type="match status" value="1"/>
</dbReference>
<dbReference type="RefSeq" id="WP_284071229.1">
    <property type="nucleotide sequence ID" value="NZ_JARPXR010000007.1"/>
</dbReference>
<dbReference type="EMBL" id="JARPXR010000007">
    <property type="protein sequence ID" value="MDT2583889.1"/>
    <property type="molecule type" value="Genomic_DNA"/>
</dbReference>
<dbReference type="InterPro" id="IPR011010">
    <property type="entry name" value="DNA_brk_join_enz"/>
</dbReference>
<evidence type="ECO:0000313" key="9">
    <source>
        <dbReference type="Proteomes" id="UP001262817"/>
    </source>
</evidence>
<evidence type="ECO:0000256" key="2">
    <source>
        <dbReference type="ARBA" id="ARBA00022908"/>
    </source>
</evidence>
<protein>
    <submittedName>
        <fullName evidence="8">Site-specific integrase</fullName>
    </submittedName>
</protein>
<comment type="caution">
    <text evidence="8">The sequence shown here is derived from an EMBL/GenBank/DDBJ whole genome shotgun (WGS) entry which is preliminary data.</text>
</comment>
<dbReference type="GO" id="GO:0015074">
    <property type="term" value="P:DNA integration"/>
    <property type="evidence" value="ECO:0007669"/>
    <property type="project" value="UniProtKB-KW"/>
</dbReference>
<dbReference type="InterPro" id="IPR010998">
    <property type="entry name" value="Integrase_recombinase_N"/>
</dbReference>
<sequence>MFYKKLENGKYRYFEKYFDDNQGKWRQVTVTMNSKSRVSQSEAKNKLSRKIEDCLSKSQKKNIPTIQEVYLEWRQLRNEEIKPSTQNVEENAFKKFIRKFGSKNITEVTPQEIQYFLLNSGLSGTTRNLRKSYYKLFFEYAAGVGYVEINPMQQVALPRSKATMEEVHRKQNKFLTQEEMKILLNHISKYSVHKRKGLLFEFLFLTGLRIGEALALRWQNVDVENKLLNVHHTLNCHGYVPNDRQLLSPKTIYSYRTISINDRCIEILEYFHERMQKDEFLFLSNRGRIFNTNNLTYAFKKLCEECLGEETENRKYNLHMLRHSHITLLVEMNVPIKLIMERVGHSDEKMILQVYTHVTKNMKENLDEKLNNLSI</sequence>
<name>A0AAJ2MLV4_9LACT</name>
<dbReference type="CDD" id="cd01189">
    <property type="entry name" value="INT_ICEBs1_C_like"/>
    <property type="match status" value="1"/>
</dbReference>
<dbReference type="InterPro" id="IPR013762">
    <property type="entry name" value="Integrase-like_cat_sf"/>
</dbReference>
<evidence type="ECO:0000256" key="5">
    <source>
        <dbReference type="PROSITE-ProRule" id="PRU01248"/>
    </source>
</evidence>
<dbReference type="GO" id="GO:0006310">
    <property type="term" value="P:DNA recombination"/>
    <property type="evidence" value="ECO:0007669"/>
    <property type="project" value="UniProtKB-KW"/>
</dbReference>
<dbReference type="AlphaFoldDB" id="A0AAJ2MLV4"/>
<dbReference type="GO" id="GO:0003677">
    <property type="term" value="F:DNA binding"/>
    <property type="evidence" value="ECO:0007669"/>
    <property type="project" value="UniProtKB-UniRule"/>
</dbReference>
<dbReference type="Gene3D" id="1.10.443.10">
    <property type="entry name" value="Intergrase catalytic core"/>
    <property type="match status" value="1"/>
</dbReference>
<dbReference type="PANTHER" id="PTHR30629:SF2">
    <property type="entry name" value="PROPHAGE INTEGRASE INTS-RELATED"/>
    <property type="match status" value="1"/>
</dbReference>
<evidence type="ECO:0000256" key="1">
    <source>
        <dbReference type="ARBA" id="ARBA00008857"/>
    </source>
</evidence>
<comment type="similarity">
    <text evidence="1">Belongs to the 'phage' integrase family.</text>
</comment>
<dbReference type="PROSITE" id="PS51900">
    <property type="entry name" value="CB"/>
    <property type="match status" value="1"/>
</dbReference>
<evidence type="ECO:0000256" key="4">
    <source>
        <dbReference type="ARBA" id="ARBA00023172"/>
    </source>
</evidence>
<dbReference type="SUPFAM" id="SSF56349">
    <property type="entry name" value="DNA breaking-rejoining enzymes"/>
    <property type="match status" value="1"/>
</dbReference>
<evidence type="ECO:0000259" key="7">
    <source>
        <dbReference type="PROSITE" id="PS51900"/>
    </source>
</evidence>
<dbReference type="Pfam" id="PF14659">
    <property type="entry name" value="Phage_int_SAM_3"/>
    <property type="match status" value="1"/>
</dbReference>
<dbReference type="InterPro" id="IPR004107">
    <property type="entry name" value="Integrase_SAM-like_N"/>
</dbReference>
<proteinExistence type="inferred from homology"/>
<evidence type="ECO:0000259" key="6">
    <source>
        <dbReference type="PROSITE" id="PS51898"/>
    </source>
</evidence>
<gene>
    <name evidence="8" type="ORF">P7D17_07140</name>
</gene>
<dbReference type="InterPro" id="IPR002104">
    <property type="entry name" value="Integrase_catalytic"/>
</dbReference>
<evidence type="ECO:0000313" key="8">
    <source>
        <dbReference type="EMBL" id="MDT2583889.1"/>
    </source>
</evidence>
<accession>A0AAJ2MLV4</accession>
<keyword evidence="4" id="KW-0233">DNA recombination</keyword>
<feature type="domain" description="Tyr recombinase" evidence="6">
    <location>
        <begin position="170"/>
        <end position="368"/>
    </location>
</feature>
<reference evidence="8" key="1">
    <citation type="submission" date="2023-03" db="EMBL/GenBank/DDBJ databases">
        <authorList>
            <person name="Shen W."/>
            <person name="Cai J."/>
        </authorList>
    </citation>
    <scope>NUCLEOTIDE SEQUENCE</scope>
    <source>
        <strain evidence="8">P86-2</strain>
    </source>
</reference>
<dbReference type="InterPro" id="IPR044068">
    <property type="entry name" value="CB"/>
</dbReference>
<organism evidence="8 9">
    <name type="scientific">Lactococcus petauri</name>
    <dbReference type="NCBI Taxonomy" id="1940789"/>
    <lineage>
        <taxon>Bacteria</taxon>
        <taxon>Bacillati</taxon>
        <taxon>Bacillota</taxon>
        <taxon>Bacilli</taxon>
        <taxon>Lactobacillales</taxon>
        <taxon>Streptococcaceae</taxon>
        <taxon>Lactococcus</taxon>
    </lineage>
</organism>
<dbReference type="PANTHER" id="PTHR30629">
    <property type="entry name" value="PROPHAGE INTEGRASE"/>
    <property type="match status" value="1"/>
</dbReference>
<dbReference type="InterPro" id="IPR050808">
    <property type="entry name" value="Phage_Integrase"/>
</dbReference>
<dbReference type="Pfam" id="PF00589">
    <property type="entry name" value="Phage_integrase"/>
    <property type="match status" value="1"/>
</dbReference>
<keyword evidence="3 5" id="KW-0238">DNA-binding</keyword>
<dbReference type="Proteomes" id="UP001262817">
    <property type="component" value="Unassembled WGS sequence"/>
</dbReference>
<dbReference type="PROSITE" id="PS51898">
    <property type="entry name" value="TYR_RECOMBINASE"/>
    <property type="match status" value="1"/>
</dbReference>